<dbReference type="RefSeq" id="WP_259539997.1">
    <property type="nucleotide sequence ID" value="NZ_JANLCJ010000005.1"/>
</dbReference>
<dbReference type="Proteomes" id="UP001165586">
    <property type="component" value="Unassembled WGS sequence"/>
</dbReference>
<proteinExistence type="predicted"/>
<comment type="caution">
    <text evidence="1">The sequence shown here is derived from an EMBL/GenBank/DDBJ whole genome shotgun (WGS) entry which is preliminary data.</text>
</comment>
<accession>A0ABT2H577</accession>
<dbReference type="InterPro" id="IPR029035">
    <property type="entry name" value="DHS-like_NAD/FAD-binding_dom"/>
</dbReference>
<dbReference type="Gene3D" id="3.40.50.1220">
    <property type="entry name" value="TPP-binding domain"/>
    <property type="match status" value="1"/>
</dbReference>
<dbReference type="EMBL" id="JANLCJ010000005">
    <property type="protein sequence ID" value="MCS5735092.1"/>
    <property type="molecule type" value="Genomic_DNA"/>
</dbReference>
<organism evidence="1 2">
    <name type="scientific">Herbiconiux daphne</name>
    <dbReference type="NCBI Taxonomy" id="2970914"/>
    <lineage>
        <taxon>Bacteria</taxon>
        <taxon>Bacillati</taxon>
        <taxon>Actinomycetota</taxon>
        <taxon>Actinomycetes</taxon>
        <taxon>Micrococcales</taxon>
        <taxon>Microbacteriaceae</taxon>
        <taxon>Herbiconiux</taxon>
    </lineage>
</organism>
<name>A0ABT2H577_9MICO</name>
<evidence type="ECO:0000313" key="2">
    <source>
        <dbReference type="Proteomes" id="UP001165586"/>
    </source>
</evidence>
<protein>
    <submittedName>
        <fullName evidence="1">SIR2 family protein</fullName>
    </submittedName>
</protein>
<evidence type="ECO:0000313" key="1">
    <source>
        <dbReference type="EMBL" id="MCS5735092.1"/>
    </source>
</evidence>
<dbReference type="Pfam" id="PF13289">
    <property type="entry name" value="SIR2_2"/>
    <property type="match status" value="1"/>
</dbReference>
<dbReference type="SUPFAM" id="SSF52467">
    <property type="entry name" value="DHS-like NAD/FAD-binding domain"/>
    <property type="match status" value="1"/>
</dbReference>
<keyword evidence="2" id="KW-1185">Reference proteome</keyword>
<reference evidence="1" key="1">
    <citation type="submission" date="2022-08" db="EMBL/GenBank/DDBJ databases">
        <authorList>
            <person name="Deng Y."/>
            <person name="Han X.-F."/>
            <person name="Zhang Y.-Q."/>
        </authorList>
    </citation>
    <scope>NUCLEOTIDE SEQUENCE</scope>
    <source>
        <strain evidence="1">CPCC 203386</strain>
    </source>
</reference>
<gene>
    <name evidence="1" type="ORF">N1032_15205</name>
</gene>
<sequence>MEEPEAWWSEHGEGELGYSSLLEQLAPTAAARQGLLASYFEPTSEDRERGTKLPSKAHLAIAQLVKQGHVKVIVTTNFDRLMEQALESVGVAPQVISRPEAVNGMAPLTHASATVIKLHGDYKDLGSKNTPTELESYPEQWNALLHQVFSDYGLIISGWSAEWDTALVTALEAASRRYPLYWDSRSSRGESASRLLVNRDGRVLQFEGADELFTDLAASIEALQGLSESPLTTAMAISRLKRSLLDPTRRIELYDLVMGAADRVADAIRAEPLSAGQEVNEAFMESLYERHLASAGSLLPLLITGLWHDTDGTHDQLWLDVLQRLVDAGTTPVNSATQVVAAARLIPAHLALATMGVAAAARGRESLFIRAATTIEGRTQMGHGEAVPSAQLLHANHVFASGLIKVMPRWGDTRWVYPISHLLLTDLRVFFADFIRLDADFVAAFHGYEYRIGLIQSQLAIDGYGYSPADGEYVGERGWSFASDRKPLAEITFVREASRRADWPWPEYLGGPDGLEKVLEAHRELLRSYSRSR</sequence>